<gene>
    <name evidence="7" type="ORF">HNR67_007759</name>
</gene>
<reference evidence="7 8" key="1">
    <citation type="submission" date="2020-08" db="EMBL/GenBank/DDBJ databases">
        <title>Sequencing the genomes of 1000 actinobacteria strains.</title>
        <authorList>
            <person name="Klenk H.-P."/>
        </authorList>
    </citation>
    <scope>NUCLEOTIDE SEQUENCE [LARGE SCALE GENOMIC DNA]</scope>
    <source>
        <strain evidence="7 8">DSM 44230</strain>
    </source>
</reference>
<dbReference type="InterPro" id="IPR058245">
    <property type="entry name" value="NreC/VraR/RcsB-like_REC"/>
</dbReference>
<evidence type="ECO:0000259" key="6">
    <source>
        <dbReference type="PROSITE" id="PS50110"/>
    </source>
</evidence>
<feature type="domain" description="Response regulatory" evidence="6">
    <location>
        <begin position="30"/>
        <end position="144"/>
    </location>
</feature>
<feature type="region of interest" description="Disordered" evidence="4">
    <location>
        <begin position="1"/>
        <end position="23"/>
    </location>
</feature>
<dbReference type="InterPro" id="IPR011006">
    <property type="entry name" value="CheY-like_superfamily"/>
</dbReference>
<dbReference type="InterPro" id="IPR039420">
    <property type="entry name" value="WalR-like"/>
</dbReference>
<dbReference type="PANTHER" id="PTHR43214:SF43">
    <property type="entry name" value="TWO-COMPONENT RESPONSE REGULATOR"/>
    <property type="match status" value="1"/>
</dbReference>
<evidence type="ECO:0000256" key="1">
    <source>
        <dbReference type="ARBA" id="ARBA00022553"/>
    </source>
</evidence>
<evidence type="ECO:0000313" key="7">
    <source>
        <dbReference type="EMBL" id="MBB4681641.1"/>
    </source>
</evidence>
<evidence type="ECO:0000256" key="4">
    <source>
        <dbReference type="SAM" id="MobiDB-lite"/>
    </source>
</evidence>
<dbReference type="PROSITE" id="PS50043">
    <property type="entry name" value="HTH_LUXR_2"/>
    <property type="match status" value="1"/>
</dbReference>
<evidence type="ECO:0000313" key="8">
    <source>
        <dbReference type="Proteomes" id="UP000533598"/>
    </source>
</evidence>
<name>A0A7W7CI69_9PSEU</name>
<comment type="caution">
    <text evidence="7">The sequence shown here is derived from an EMBL/GenBank/DDBJ whole genome shotgun (WGS) entry which is preliminary data.</text>
</comment>
<feature type="domain" description="HTH luxR-type" evidence="5">
    <location>
        <begin position="164"/>
        <end position="229"/>
    </location>
</feature>
<dbReference type="InterPro" id="IPR000792">
    <property type="entry name" value="Tscrpt_reg_LuxR_C"/>
</dbReference>
<dbReference type="AlphaFoldDB" id="A0A7W7CI69"/>
<dbReference type="PANTHER" id="PTHR43214">
    <property type="entry name" value="TWO-COMPONENT RESPONSE REGULATOR"/>
    <property type="match status" value="1"/>
</dbReference>
<dbReference type="PROSITE" id="PS00622">
    <property type="entry name" value="HTH_LUXR_1"/>
    <property type="match status" value="1"/>
</dbReference>
<dbReference type="SMART" id="SM00421">
    <property type="entry name" value="HTH_LUXR"/>
    <property type="match status" value="1"/>
</dbReference>
<evidence type="ECO:0000259" key="5">
    <source>
        <dbReference type="PROSITE" id="PS50043"/>
    </source>
</evidence>
<keyword evidence="8" id="KW-1185">Reference proteome</keyword>
<evidence type="ECO:0000256" key="3">
    <source>
        <dbReference type="PROSITE-ProRule" id="PRU00169"/>
    </source>
</evidence>
<dbReference type="GO" id="GO:0006355">
    <property type="term" value="P:regulation of DNA-templated transcription"/>
    <property type="evidence" value="ECO:0007669"/>
    <property type="project" value="InterPro"/>
</dbReference>
<dbReference type="CDD" id="cd17535">
    <property type="entry name" value="REC_NarL-like"/>
    <property type="match status" value="1"/>
</dbReference>
<dbReference type="PROSITE" id="PS50110">
    <property type="entry name" value="RESPONSE_REGULATORY"/>
    <property type="match status" value="1"/>
</dbReference>
<dbReference type="RefSeq" id="WP_185008363.1">
    <property type="nucleotide sequence ID" value="NZ_BAAAUI010000014.1"/>
</dbReference>
<dbReference type="SUPFAM" id="SSF46894">
    <property type="entry name" value="C-terminal effector domain of the bipartite response regulators"/>
    <property type="match status" value="1"/>
</dbReference>
<dbReference type="CDD" id="cd06170">
    <property type="entry name" value="LuxR_C_like"/>
    <property type="match status" value="1"/>
</dbReference>
<dbReference type="SUPFAM" id="SSF52172">
    <property type="entry name" value="CheY-like"/>
    <property type="match status" value="1"/>
</dbReference>
<dbReference type="Gene3D" id="3.40.50.2300">
    <property type="match status" value="1"/>
</dbReference>
<sequence length="263" mass="27870">MSLSQRPGAVRPGSFGQSSRDGEPRAQAIKVLVVDRHPIVADGLRACFAQHSDIEFAGALQDAAHIVDEVTARRPDVVLVDLDLGEVDGLEVVKAVLRTRLPIVAVVFSDQRSRVGAALQAGAMGFVLKCATGEEIISAIRQARSGVTSMSPQLSPLTVTPLPRAQIRSVLSGRELDVLRLVAEGHTNAEIGRRLFVAETTVKTHLQRIFAKLHVSDRAAAVATALATGLLVAGPDGFGGQVYSFRPHNVAVMPLRQQAVGGS</sequence>
<dbReference type="GO" id="GO:0000160">
    <property type="term" value="P:phosphorelay signal transduction system"/>
    <property type="evidence" value="ECO:0007669"/>
    <property type="project" value="InterPro"/>
</dbReference>
<dbReference type="PRINTS" id="PR00038">
    <property type="entry name" value="HTHLUXR"/>
</dbReference>
<dbReference type="SMART" id="SM00448">
    <property type="entry name" value="REC"/>
    <property type="match status" value="1"/>
</dbReference>
<protein>
    <submittedName>
        <fullName evidence="7">DNA-binding NarL/FixJ family response regulator</fullName>
    </submittedName>
</protein>
<dbReference type="EMBL" id="JACHMH010000001">
    <property type="protein sequence ID" value="MBB4681641.1"/>
    <property type="molecule type" value="Genomic_DNA"/>
</dbReference>
<evidence type="ECO:0000256" key="2">
    <source>
        <dbReference type="ARBA" id="ARBA00023125"/>
    </source>
</evidence>
<proteinExistence type="predicted"/>
<dbReference type="Proteomes" id="UP000533598">
    <property type="component" value="Unassembled WGS sequence"/>
</dbReference>
<accession>A0A7W7CI69</accession>
<dbReference type="InterPro" id="IPR001789">
    <property type="entry name" value="Sig_transdc_resp-reg_receiver"/>
</dbReference>
<dbReference type="Pfam" id="PF00072">
    <property type="entry name" value="Response_reg"/>
    <property type="match status" value="1"/>
</dbReference>
<keyword evidence="2 7" id="KW-0238">DNA-binding</keyword>
<organism evidence="7 8">
    <name type="scientific">Crossiella cryophila</name>
    <dbReference type="NCBI Taxonomy" id="43355"/>
    <lineage>
        <taxon>Bacteria</taxon>
        <taxon>Bacillati</taxon>
        <taxon>Actinomycetota</taxon>
        <taxon>Actinomycetes</taxon>
        <taxon>Pseudonocardiales</taxon>
        <taxon>Pseudonocardiaceae</taxon>
        <taxon>Crossiella</taxon>
    </lineage>
</organism>
<feature type="modified residue" description="4-aspartylphosphate" evidence="3">
    <location>
        <position position="81"/>
    </location>
</feature>
<dbReference type="GO" id="GO:0003677">
    <property type="term" value="F:DNA binding"/>
    <property type="evidence" value="ECO:0007669"/>
    <property type="project" value="UniProtKB-KW"/>
</dbReference>
<keyword evidence="1 3" id="KW-0597">Phosphoprotein</keyword>
<dbReference type="InterPro" id="IPR016032">
    <property type="entry name" value="Sig_transdc_resp-reg_C-effctor"/>
</dbReference>
<dbReference type="Pfam" id="PF00196">
    <property type="entry name" value="GerE"/>
    <property type="match status" value="1"/>
</dbReference>